<evidence type="ECO:0000313" key="1">
    <source>
        <dbReference type="EMBL" id="KKL81998.1"/>
    </source>
</evidence>
<reference evidence="1" key="1">
    <citation type="journal article" date="2015" name="Nature">
        <title>Complex archaea that bridge the gap between prokaryotes and eukaryotes.</title>
        <authorList>
            <person name="Spang A."/>
            <person name="Saw J.H."/>
            <person name="Jorgensen S.L."/>
            <person name="Zaremba-Niedzwiedzka K."/>
            <person name="Martijn J."/>
            <person name="Lind A.E."/>
            <person name="van Eijk R."/>
            <person name="Schleper C."/>
            <person name="Guy L."/>
            <person name="Ettema T.J."/>
        </authorList>
    </citation>
    <scope>NUCLEOTIDE SEQUENCE</scope>
</reference>
<accession>A0A0F9F6T3</accession>
<proteinExistence type="predicted"/>
<dbReference type="EMBL" id="LAZR01022397">
    <property type="protein sequence ID" value="KKL81998.1"/>
    <property type="molecule type" value="Genomic_DNA"/>
</dbReference>
<sequence length="117" mass="12903">MNIQDFSQIYRRKVRGVSDGSSTIRLKLGRVGPKKLRVLTHVTVEDRTTSFTKCRLGTSNGAIDFYLDELTTLAAAELAVSRSDILLGESDVFFAELTGTTSGDDLVMNCIGWELKI</sequence>
<organism evidence="1">
    <name type="scientific">marine sediment metagenome</name>
    <dbReference type="NCBI Taxonomy" id="412755"/>
    <lineage>
        <taxon>unclassified sequences</taxon>
        <taxon>metagenomes</taxon>
        <taxon>ecological metagenomes</taxon>
    </lineage>
</organism>
<dbReference type="AlphaFoldDB" id="A0A0F9F6T3"/>
<gene>
    <name evidence="1" type="ORF">LCGC14_1989150</name>
</gene>
<comment type="caution">
    <text evidence="1">The sequence shown here is derived from an EMBL/GenBank/DDBJ whole genome shotgun (WGS) entry which is preliminary data.</text>
</comment>
<protein>
    <submittedName>
        <fullName evidence="1">Uncharacterized protein</fullName>
    </submittedName>
</protein>
<name>A0A0F9F6T3_9ZZZZ</name>